<proteinExistence type="predicted"/>
<name>A0AAV4CP93_9GAST</name>
<feature type="region of interest" description="Disordered" evidence="1">
    <location>
        <begin position="1"/>
        <end position="25"/>
    </location>
</feature>
<evidence type="ECO:0000313" key="2">
    <source>
        <dbReference type="EMBL" id="GFO33678.1"/>
    </source>
</evidence>
<accession>A0AAV4CP93</accession>
<evidence type="ECO:0000313" key="3">
    <source>
        <dbReference type="Proteomes" id="UP000735302"/>
    </source>
</evidence>
<feature type="compositionally biased region" description="Acidic residues" evidence="1">
    <location>
        <begin position="1"/>
        <end position="18"/>
    </location>
</feature>
<keyword evidence="3" id="KW-1185">Reference proteome</keyword>
<organism evidence="2 3">
    <name type="scientific">Plakobranchus ocellatus</name>
    <dbReference type="NCBI Taxonomy" id="259542"/>
    <lineage>
        <taxon>Eukaryota</taxon>
        <taxon>Metazoa</taxon>
        <taxon>Spiralia</taxon>
        <taxon>Lophotrochozoa</taxon>
        <taxon>Mollusca</taxon>
        <taxon>Gastropoda</taxon>
        <taxon>Heterobranchia</taxon>
        <taxon>Euthyneura</taxon>
        <taxon>Panpulmonata</taxon>
        <taxon>Sacoglossa</taxon>
        <taxon>Placobranchoidea</taxon>
        <taxon>Plakobranchidae</taxon>
        <taxon>Plakobranchus</taxon>
    </lineage>
</organism>
<dbReference type="AlphaFoldDB" id="A0AAV4CP93"/>
<comment type="caution">
    <text evidence="2">The sequence shown here is derived from an EMBL/GenBank/DDBJ whole genome shotgun (WGS) entry which is preliminary data.</text>
</comment>
<protein>
    <submittedName>
        <fullName evidence="2">Uncharacterized protein</fullName>
    </submittedName>
</protein>
<reference evidence="2 3" key="1">
    <citation type="journal article" date="2021" name="Elife">
        <title>Chloroplast acquisition without the gene transfer in kleptoplastic sea slugs, Plakobranchus ocellatus.</title>
        <authorList>
            <person name="Maeda T."/>
            <person name="Takahashi S."/>
            <person name="Yoshida T."/>
            <person name="Shimamura S."/>
            <person name="Takaki Y."/>
            <person name="Nagai Y."/>
            <person name="Toyoda A."/>
            <person name="Suzuki Y."/>
            <person name="Arimoto A."/>
            <person name="Ishii H."/>
            <person name="Satoh N."/>
            <person name="Nishiyama T."/>
            <person name="Hasebe M."/>
            <person name="Maruyama T."/>
            <person name="Minagawa J."/>
            <person name="Obokata J."/>
            <person name="Shigenobu S."/>
        </authorList>
    </citation>
    <scope>NUCLEOTIDE SEQUENCE [LARGE SCALE GENOMIC DNA]</scope>
</reference>
<evidence type="ECO:0000256" key="1">
    <source>
        <dbReference type="SAM" id="MobiDB-lite"/>
    </source>
</evidence>
<dbReference type="EMBL" id="BLXT01006818">
    <property type="protein sequence ID" value="GFO33678.1"/>
    <property type="molecule type" value="Genomic_DNA"/>
</dbReference>
<dbReference type="Proteomes" id="UP000735302">
    <property type="component" value="Unassembled WGS sequence"/>
</dbReference>
<gene>
    <name evidence="2" type="ORF">PoB_006018300</name>
</gene>
<sequence length="200" mass="22663">MATGNNDDDGNGNVDDSDYGNSNANTNRRLRFDVKLGRESDTKLALFRRFLRHAIDERPYNLLGLGIDDLSKLLSRPLHLHGKLLFRPSYPQGELFSRPPYPHGKLLSRPSYPHSELSSRPPSLTVNFSPDLFIFTVNFSSGLLTLTPVRNKVISGFQATHQARASVARLELATEGYLHVSRRTRKQLCHRRVIVFSSKY</sequence>